<keyword evidence="13" id="KW-1185">Reference proteome</keyword>
<feature type="binding site" evidence="6">
    <location>
        <position position="594"/>
    </location>
    <ligand>
        <name>ATP</name>
        <dbReference type="ChEBI" id="CHEBI:30616"/>
    </ligand>
</feature>
<keyword evidence="6" id="KW-0479">Metal-binding</keyword>
<feature type="binding site" evidence="6">
    <location>
        <position position="405"/>
    </location>
    <ligand>
        <name>Mg(2+)</name>
        <dbReference type="ChEBI" id="CHEBI:18420"/>
    </ligand>
</feature>
<dbReference type="SUPFAM" id="SSF143724">
    <property type="entry name" value="PHP14-like"/>
    <property type="match status" value="1"/>
</dbReference>
<evidence type="ECO:0000256" key="6">
    <source>
        <dbReference type="HAMAP-Rule" id="MF_00347"/>
    </source>
</evidence>
<dbReference type="NCBIfam" id="NF003917">
    <property type="entry name" value="PRK05443.1-1"/>
    <property type="match status" value="1"/>
</dbReference>
<keyword evidence="4 6" id="KW-0418">Kinase</keyword>
<dbReference type="Pfam" id="PF17941">
    <property type="entry name" value="PP_kinase_C_1"/>
    <property type="match status" value="1"/>
</dbReference>
<dbReference type="InterPro" id="IPR024953">
    <property type="entry name" value="PP_kinase_middle"/>
</dbReference>
<dbReference type="GO" id="GO:0008976">
    <property type="term" value="F:polyphosphate kinase activity"/>
    <property type="evidence" value="ECO:0007669"/>
    <property type="project" value="UniProtKB-UniRule"/>
</dbReference>
<dbReference type="NCBIfam" id="TIGR03705">
    <property type="entry name" value="poly_P_kin"/>
    <property type="match status" value="1"/>
</dbReference>
<dbReference type="HAMAP" id="MF_00347">
    <property type="entry name" value="Polyphosphate_kinase"/>
    <property type="match status" value="1"/>
</dbReference>
<evidence type="ECO:0000259" key="10">
    <source>
        <dbReference type="Pfam" id="PF13090"/>
    </source>
</evidence>
<sequence>MRKSFVSNPTLLDNFFNKYYVIFRNKIGGAISMNKCKENRELSWLKFNDRVLMQAKDNKVPLGEKLSFISIFQSNLDEFFMVRIGSLYDQMLFYPSSKDNKTGMTGEEQLKACLRRITYLNKKKDRIYQSIMDELKTHGWGIVKYRDLKNKEDRKYFESYFEREILPLISPQVISKRQPFPFLNNREVYVVVQLESKKGKRKMGIVSCANAMDERMIAIPSMQGKFILIEDIILHFISNIFSKYTIKNKGFIRVTRSADIDEDDHSLEGHEDYREMMETLIKQRRKLCPIRLEVSPGLEELEILMLMNFLNLKKHQVFECNAPLDLKFTSELRDHLRYIHPEMFYKKLEAKNSPLVENTVPMIKQILKKDILLSYPYESMSPFLRLLDEASRDTNVASIKMTLYRVAKKSKIIKSLIEAAENGKEVVVLVELRARFDEENNIDWSKRLEESGCRVIYGLDGLKVHSKLCLITYKNNQGVHYISQVGTGNYNENTSKLYTDLSLMTSNYEIGEEINSIFNHLCLGETENEVNLLMVAPNCMITKIFEHIDNQIALAKAGKEAYIGFKCNSVTSKEMIDKLIEASQAGVKIDMIVRGICCILPGVEGLTDNIRIISIVGRYLEHSRIYIFGKGSAQKVYISSADLMTRNLSRRVEVAAPILDEKLRKRIITMFNTMLKDNVKACRLLEDGTYKRVKNKEPELNSQEYFFK</sequence>
<dbReference type="Gene3D" id="3.30.870.10">
    <property type="entry name" value="Endonuclease Chain A"/>
    <property type="match status" value="2"/>
</dbReference>
<dbReference type="Gene3D" id="1.20.58.310">
    <property type="entry name" value="Polyphosphate kinase N-terminal domain"/>
    <property type="match status" value="1"/>
</dbReference>
<dbReference type="HOGENOM" id="CLU_009678_3_0_9"/>
<gene>
    <name evidence="12" type="primary">ppk1</name>
    <name evidence="6" type="synonym">ppk</name>
    <name evidence="12" type="ORF">CLORAM_03046</name>
</gene>
<dbReference type="Proteomes" id="UP000005798">
    <property type="component" value="Unassembled WGS sequence"/>
</dbReference>
<feature type="binding site" evidence="6">
    <location>
        <position position="75"/>
    </location>
    <ligand>
        <name>ATP</name>
        <dbReference type="ChEBI" id="CHEBI:30616"/>
    </ligand>
</feature>
<evidence type="ECO:0000313" key="12">
    <source>
        <dbReference type="EMBL" id="EDS17072.1"/>
    </source>
</evidence>
<dbReference type="EC" id="2.7.4.1" evidence="6 7"/>
<evidence type="ECO:0000259" key="11">
    <source>
        <dbReference type="Pfam" id="PF17941"/>
    </source>
</evidence>
<dbReference type="EMBL" id="ABFX02000013">
    <property type="protein sequence ID" value="EDS17072.1"/>
    <property type="molecule type" value="Genomic_DNA"/>
</dbReference>
<evidence type="ECO:0000256" key="1">
    <source>
        <dbReference type="ARBA" id="ARBA00022553"/>
    </source>
</evidence>
<dbReference type="PANTHER" id="PTHR30218:SF0">
    <property type="entry name" value="POLYPHOSPHATE KINASE"/>
    <property type="match status" value="1"/>
</dbReference>
<dbReference type="GO" id="GO:0005524">
    <property type="term" value="F:ATP binding"/>
    <property type="evidence" value="ECO:0007669"/>
    <property type="project" value="UniProtKB-KW"/>
</dbReference>
<dbReference type="PANTHER" id="PTHR30218">
    <property type="entry name" value="POLYPHOSPHATE KINASE"/>
    <property type="match status" value="1"/>
</dbReference>
<dbReference type="SUPFAM" id="SSF56024">
    <property type="entry name" value="Phospholipase D/nuclease"/>
    <property type="match status" value="2"/>
</dbReference>
<feature type="binding site" evidence="6">
    <location>
        <position position="622"/>
    </location>
    <ligand>
        <name>ATP</name>
        <dbReference type="ChEBI" id="CHEBI:30616"/>
    </ligand>
</feature>
<keyword evidence="1 6" id="KW-0597">Phosphoprotein</keyword>
<feature type="domain" description="Polyphosphate kinase C-terminal" evidence="10">
    <location>
        <begin position="533"/>
        <end position="703"/>
    </location>
</feature>
<dbReference type="InterPro" id="IPR025198">
    <property type="entry name" value="PPK_N_dom"/>
</dbReference>
<dbReference type="InterPro" id="IPR036830">
    <property type="entry name" value="PP_kinase_middle_dom_sf"/>
</dbReference>
<dbReference type="InterPro" id="IPR036832">
    <property type="entry name" value="PPK_N_dom_sf"/>
</dbReference>
<feature type="binding site" evidence="6">
    <location>
        <position position="435"/>
    </location>
    <ligand>
        <name>Mg(2+)</name>
        <dbReference type="ChEBI" id="CHEBI:18420"/>
    </ligand>
</feature>
<evidence type="ECO:0000256" key="7">
    <source>
        <dbReference type="RuleBase" id="RU003800"/>
    </source>
</evidence>
<proteinExistence type="inferred from homology"/>
<organism evidence="12 13">
    <name type="scientific">Thomasclavelia ramosa DSM 1402</name>
    <dbReference type="NCBI Taxonomy" id="445974"/>
    <lineage>
        <taxon>Bacteria</taxon>
        <taxon>Bacillati</taxon>
        <taxon>Bacillota</taxon>
        <taxon>Erysipelotrichia</taxon>
        <taxon>Erysipelotrichales</taxon>
        <taxon>Coprobacillaceae</taxon>
        <taxon>Thomasclavelia</taxon>
    </lineage>
</organism>
<dbReference type="NCBIfam" id="NF003921">
    <property type="entry name" value="PRK05443.2-2"/>
    <property type="match status" value="1"/>
</dbReference>
<keyword evidence="3 6" id="KW-0547">Nucleotide-binding</keyword>
<dbReference type="GO" id="GO:0046872">
    <property type="term" value="F:metal ion binding"/>
    <property type="evidence" value="ECO:0007669"/>
    <property type="project" value="UniProtKB-KW"/>
</dbReference>
<reference evidence="12" key="1">
    <citation type="submission" date="2007-11" db="EMBL/GenBank/DDBJ databases">
        <authorList>
            <person name="Fulton L."/>
            <person name="Clifton S."/>
            <person name="Fulton B."/>
            <person name="Xu J."/>
            <person name="Minx P."/>
            <person name="Pepin K.H."/>
            <person name="Johnson M."/>
            <person name="Thiruvilangam P."/>
            <person name="Bhonagiri V."/>
            <person name="Nash W.E."/>
            <person name="Mardis E.R."/>
            <person name="Wilson R.K."/>
        </authorList>
    </citation>
    <scope>NUCLEOTIDE SEQUENCE [LARGE SCALE GENOMIC DNA]</scope>
    <source>
        <strain evidence="12">DSM 1402</strain>
    </source>
</reference>
<dbReference type="InterPro" id="IPR025200">
    <property type="entry name" value="PPK_C_dom2"/>
</dbReference>
<keyword evidence="6" id="KW-0460">Magnesium</keyword>
<dbReference type="eggNOG" id="COG0855">
    <property type="taxonomic scope" value="Bacteria"/>
</dbReference>
<feature type="binding site" evidence="6">
    <location>
        <position position="498"/>
    </location>
    <ligand>
        <name>ATP</name>
        <dbReference type="ChEBI" id="CHEBI:30616"/>
    </ligand>
</feature>
<dbReference type="PIRSF" id="PIRSF015589">
    <property type="entry name" value="PP_kinase"/>
    <property type="match status" value="1"/>
</dbReference>
<comment type="catalytic activity">
    <reaction evidence="6 7">
        <text>[phosphate](n) + ATP = [phosphate](n+1) + ADP</text>
        <dbReference type="Rhea" id="RHEA:19573"/>
        <dbReference type="Rhea" id="RHEA-COMP:9859"/>
        <dbReference type="Rhea" id="RHEA-COMP:14280"/>
        <dbReference type="ChEBI" id="CHEBI:16838"/>
        <dbReference type="ChEBI" id="CHEBI:30616"/>
        <dbReference type="ChEBI" id="CHEBI:456216"/>
        <dbReference type="EC" id="2.7.4.1"/>
    </reaction>
</comment>
<comment type="PTM">
    <text evidence="6 7">An intermediate of this reaction is the autophosphorylated ppk in which a phosphate is covalently linked to a histidine residue through a N-P bond.</text>
</comment>
<name>B0N8R5_9FIRM</name>
<evidence type="ECO:0000256" key="2">
    <source>
        <dbReference type="ARBA" id="ARBA00022679"/>
    </source>
</evidence>
<comment type="cofactor">
    <cofactor evidence="6">
        <name>Mg(2+)</name>
        <dbReference type="ChEBI" id="CHEBI:18420"/>
    </cofactor>
</comment>
<accession>B0N8R5</accession>
<dbReference type="Pfam" id="PF02503">
    <property type="entry name" value="PP_kinase"/>
    <property type="match status" value="1"/>
</dbReference>
<dbReference type="GO" id="GO:0006799">
    <property type="term" value="P:polyphosphate biosynthetic process"/>
    <property type="evidence" value="ECO:0007669"/>
    <property type="project" value="UniProtKB-UniRule"/>
</dbReference>
<evidence type="ECO:0000256" key="4">
    <source>
        <dbReference type="ARBA" id="ARBA00022777"/>
    </source>
</evidence>
<dbReference type="InterPro" id="IPR041108">
    <property type="entry name" value="PP_kinase_C_1"/>
</dbReference>
<dbReference type="Pfam" id="PF13089">
    <property type="entry name" value="PP_kinase_N"/>
    <property type="match status" value="1"/>
</dbReference>
<evidence type="ECO:0000256" key="5">
    <source>
        <dbReference type="ARBA" id="ARBA00022840"/>
    </source>
</evidence>
<protein>
    <recommendedName>
        <fullName evidence="6 7">Polyphosphate kinase</fullName>
        <ecNumber evidence="6 7">2.7.4.1</ecNumber>
    </recommendedName>
    <alternativeName>
        <fullName evidence="6">ATP-polyphosphate phosphotransferase</fullName>
    </alternativeName>
    <alternativeName>
        <fullName evidence="6">Polyphosphoric acid kinase</fullName>
    </alternativeName>
</protein>
<feature type="active site" description="Phosphohistidine intermediate" evidence="6">
    <location>
        <position position="465"/>
    </location>
</feature>
<keyword evidence="2 6" id="KW-0808">Transferase</keyword>
<dbReference type="AlphaFoldDB" id="B0N8R5"/>
<dbReference type="GO" id="GO:0009358">
    <property type="term" value="C:polyphosphate kinase complex"/>
    <property type="evidence" value="ECO:0007669"/>
    <property type="project" value="InterPro"/>
</dbReference>
<evidence type="ECO:0000256" key="3">
    <source>
        <dbReference type="ARBA" id="ARBA00022741"/>
    </source>
</evidence>
<dbReference type="SUPFAM" id="SSF140356">
    <property type="entry name" value="PPK N-terminal domain-like"/>
    <property type="match status" value="1"/>
</dbReference>
<evidence type="ECO:0000259" key="8">
    <source>
        <dbReference type="Pfam" id="PF02503"/>
    </source>
</evidence>
<comment type="similarity">
    <text evidence="6 7">Belongs to the polyphosphate kinase 1 (PPK1) family.</text>
</comment>
<dbReference type="InterPro" id="IPR003414">
    <property type="entry name" value="PP_kinase"/>
</dbReference>
<comment type="function">
    <text evidence="6 7">Catalyzes the reversible transfer of the terminal phosphate of ATP to form a long-chain polyphosphate (polyP).</text>
</comment>
<dbReference type="Pfam" id="PF13090">
    <property type="entry name" value="PP_kinase_C"/>
    <property type="match status" value="1"/>
</dbReference>
<dbReference type="Gene3D" id="3.30.1840.10">
    <property type="entry name" value="Polyphosphate kinase middle domain"/>
    <property type="match status" value="1"/>
</dbReference>
<comment type="caution">
    <text evidence="12">The sequence shown here is derived from an EMBL/GenBank/DDBJ whole genome shotgun (WGS) entry which is preliminary data.</text>
</comment>
<keyword evidence="5 6" id="KW-0067">ATP-binding</keyword>
<feature type="domain" description="Polyphosphate kinase N-terminal" evidence="9">
    <location>
        <begin position="39"/>
        <end position="140"/>
    </location>
</feature>
<feature type="domain" description="Polyphosphate kinase middle" evidence="8">
    <location>
        <begin position="153"/>
        <end position="331"/>
    </location>
</feature>
<evidence type="ECO:0000259" key="9">
    <source>
        <dbReference type="Pfam" id="PF13089"/>
    </source>
</evidence>
<reference evidence="12" key="2">
    <citation type="submission" date="2014-06" db="EMBL/GenBank/DDBJ databases">
        <title>Draft genome sequence of Clostridium ramosum(DSM 1402).</title>
        <authorList>
            <person name="Sudarsanam P."/>
            <person name="Ley R."/>
            <person name="Guruge J."/>
            <person name="Turnbaugh P.J."/>
            <person name="Mahowald M."/>
            <person name="Liep D."/>
            <person name="Gordon J."/>
        </authorList>
    </citation>
    <scope>NUCLEOTIDE SEQUENCE</scope>
    <source>
        <strain evidence="12">DSM 1402</strain>
    </source>
</reference>
<feature type="domain" description="Polyphosphate kinase C-terminal" evidence="11">
    <location>
        <begin position="362"/>
        <end position="522"/>
    </location>
</feature>
<evidence type="ECO:0000313" key="13">
    <source>
        <dbReference type="Proteomes" id="UP000005798"/>
    </source>
</evidence>